<evidence type="ECO:0000256" key="3">
    <source>
        <dbReference type="PROSITE-ProRule" id="PRU00023"/>
    </source>
</evidence>
<dbReference type="InterPro" id="IPR036770">
    <property type="entry name" value="Ankyrin_rpt-contain_sf"/>
</dbReference>
<evidence type="ECO:0008006" key="7">
    <source>
        <dbReference type="Google" id="ProtNLM"/>
    </source>
</evidence>
<feature type="compositionally biased region" description="Basic and acidic residues" evidence="4">
    <location>
        <begin position="401"/>
        <end position="410"/>
    </location>
</feature>
<evidence type="ECO:0000256" key="1">
    <source>
        <dbReference type="ARBA" id="ARBA00022737"/>
    </source>
</evidence>
<feature type="repeat" description="ANK" evidence="3">
    <location>
        <begin position="133"/>
        <end position="165"/>
    </location>
</feature>
<dbReference type="OrthoDB" id="10057496at2759"/>
<dbReference type="SMART" id="SM00248">
    <property type="entry name" value="ANK"/>
    <property type="match status" value="3"/>
</dbReference>
<keyword evidence="6" id="KW-1185">Reference proteome</keyword>
<keyword evidence="1" id="KW-0677">Repeat</keyword>
<evidence type="ECO:0000256" key="4">
    <source>
        <dbReference type="SAM" id="MobiDB-lite"/>
    </source>
</evidence>
<dbReference type="PANTHER" id="PTHR24173">
    <property type="entry name" value="ANKYRIN REPEAT CONTAINING"/>
    <property type="match status" value="1"/>
</dbReference>
<dbReference type="SUPFAM" id="SSF48403">
    <property type="entry name" value="Ankyrin repeat"/>
    <property type="match status" value="1"/>
</dbReference>
<dbReference type="InterPro" id="IPR002110">
    <property type="entry name" value="Ankyrin_rpt"/>
</dbReference>
<dbReference type="EMBL" id="JANIIK010000046">
    <property type="protein sequence ID" value="KAJ3602073.1"/>
    <property type="molecule type" value="Genomic_DNA"/>
</dbReference>
<dbReference type="Pfam" id="PF12796">
    <property type="entry name" value="Ank_2"/>
    <property type="match status" value="1"/>
</dbReference>
<accession>A0A9Q0EAL4</accession>
<reference evidence="5" key="1">
    <citation type="submission" date="2022-07" db="EMBL/GenBank/DDBJ databases">
        <title>Chromosome-level genome of Muraenolepis orangiensis.</title>
        <authorList>
            <person name="Kim J."/>
        </authorList>
    </citation>
    <scope>NUCLEOTIDE SEQUENCE</scope>
    <source>
        <strain evidence="5">KU_S4_2022</strain>
        <tissue evidence="5">Muscle</tissue>
    </source>
</reference>
<organism evidence="5 6">
    <name type="scientific">Muraenolepis orangiensis</name>
    <name type="common">Patagonian moray cod</name>
    <dbReference type="NCBI Taxonomy" id="630683"/>
    <lineage>
        <taxon>Eukaryota</taxon>
        <taxon>Metazoa</taxon>
        <taxon>Chordata</taxon>
        <taxon>Craniata</taxon>
        <taxon>Vertebrata</taxon>
        <taxon>Euteleostomi</taxon>
        <taxon>Actinopterygii</taxon>
        <taxon>Neopterygii</taxon>
        <taxon>Teleostei</taxon>
        <taxon>Neoteleostei</taxon>
        <taxon>Acanthomorphata</taxon>
        <taxon>Zeiogadaria</taxon>
        <taxon>Gadariae</taxon>
        <taxon>Gadiformes</taxon>
        <taxon>Muraenolepidoidei</taxon>
        <taxon>Muraenolepididae</taxon>
        <taxon>Muraenolepis</taxon>
    </lineage>
</organism>
<dbReference type="PANTHER" id="PTHR24173:SF84">
    <property type="entry name" value="ANKYRIN REPEAT DOMAIN 33AB"/>
    <property type="match status" value="1"/>
</dbReference>
<dbReference type="PROSITE" id="PS50088">
    <property type="entry name" value="ANK_REPEAT"/>
    <property type="match status" value="1"/>
</dbReference>
<proteinExistence type="predicted"/>
<evidence type="ECO:0000313" key="6">
    <source>
        <dbReference type="Proteomes" id="UP001148018"/>
    </source>
</evidence>
<keyword evidence="2 3" id="KW-0040">ANK repeat</keyword>
<evidence type="ECO:0000256" key="2">
    <source>
        <dbReference type="ARBA" id="ARBA00023043"/>
    </source>
</evidence>
<name>A0A9Q0EAL4_9TELE</name>
<dbReference type="Proteomes" id="UP001148018">
    <property type="component" value="Unassembled WGS sequence"/>
</dbReference>
<feature type="region of interest" description="Disordered" evidence="4">
    <location>
        <begin position="369"/>
        <end position="410"/>
    </location>
</feature>
<evidence type="ECO:0000313" key="5">
    <source>
        <dbReference type="EMBL" id="KAJ3602073.1"/>
    </source>
</evidence>
<sequence>MAAAAGGPCLFFGLGGKVPASPRPQPKARGMDVYKACARNDPDALLQIIRHGVTRDAVMEVDIHGWNGLMLACRKGFLQIVYALHNCPYLDVNRQDTEGNTALMIASQAGYVSSVMYLLNYYPGVDTEIKDCRGFTALIKAAMKGRNDIVAILIMAGADLHTVDSSKGKCAEEWAQTTGRHETLHRMQRLMQRPRAEQCCESYAPDWSGLLAKATSAGGTREKITQRILHTFGCRTQPELGDDGALDLMVRMTSGVHCPLVATGCRPLCPSSPPEVGKRRLAVLELVQIHTDKVLRGGAVSHSYCSSEASCSHSEVLPSISCCAEGERRGSILSMASTKVSALLPRGLARRNSVSPSCCIPDINVSMSGGETPKKESQTMNQNGYLEPPTWKYNKTKKDNKKPETKKDKG</sequence>
<dbReference type="PROSITE" id="PS50297">
    <property type="entry name" value="ANK_REP_REGION"/>
    <property type="match status" value="1"/>
</dbReference>
<gene>
    <name evidence="5" type="ORF">NHX12_029833</name>
</gene>
<dbReference type="AlphaFoldDB" id="A0A9Q0EAL4"/>
<comment type="caution">
    <text evidence="5">The sequence shown here is derived from an EMBL/GenBank/DDBJ whole genome shotgun (WGS) entry which is preliminary data.</text>
</comment>
<protein>
    <recommendedName>
        <fullName evidence="7">Ankyrin repeat domain-containing protein 33B</fullName>
    </recommendedName>
</protein>
<dbReference type="Gene3D" id="1.25.40.20">
    <property type="entry name" value="Ankyrin repeat-containing domain"/>
    <property type="match status" value="1"/>
</dbReference>